<dbReference type="Pfam" id="PF13671">
    <property type="entry name" value="AAA_33"/>
    <property type="match status" value="1"/>
</dbReference>
<dbReference type="FunFam" id="3.40.50.300:FF:002548">
    <property type="entry name" value="DNA kinase/phosphatase Pnk1"/>
    <property type="match status" value="1"/>
</dbReference>
<accession>A0A1L9SJU5</accession>
<dbReference type="RefSeq" id="XP_022581978.1">
    <property type="nucleotide sequence ID" value="XM_022722634.1"/>
</dbReference>
<keyword evidence="3" id="KW-1185">Reference proteome</keyword>
<dbReference type="SUPFAM" id="SSF52540">
    <property type="entry name" value="P-loop containing nucleoside triphosphate hydrolases"/>
    <property type="match status" value="1"/>
</dbReference>
<dbReference type="InterPro" id="IPR006551">
    <property type="entry name" value="Polynucleotide_phosphatase"/>
</dbReference>
<dbReference type="CDD" id="cd01625">
    <property type="entry name" value="HAD_PNP"/>
    <property type="match status" value="1"/>
</dbReference>
<evidence type="ECO:0000256" key="1">
    <source>
        <dbReference type="SAM" id="MobiDB-lite"/>
    </source>
</evidence>
<reference evidence="3" key="1">
    <citation type="journal article" date="2017" name="Genome Biol.">
        <title>Comparative genomics reveals high biological diversity and specific adaptations in the industrially and medically important fungal genus Aspergillus.</title>
        <authorList>
            <person name="de Vries R.P."/>
            <person name="Riley R."/>
            <person name="Wiebenga A."/>
            <person name="Aguilar-Osorio G."/>
            <person name="Amillis S."/>
            <person name="Uchima C.A."/>
            <person name="Anderluh G."/>
            <person name="Asadollahi M."/>
            <person name="Askin M."/>
            <person name="Barry K."/>
            <person name="Battaglia E."/>
            <person name="Bayram O."/>
            <person name="Benocci T."/>
            <person name="Braus-Stromeyer S.A."/>
            <person name="Caldana C."/>
            <person name="Canovas D."/>
            <person name="Cerqueira G.C."/>
            <person name="Chen F."/>
            <person name="Chen W."/>
            <person name="Choi C."/>
            <person name="Clum A."/>
            <person name="Dos Santos R.A."/>
            <person name="Damasio A.R."/>
            <person name="Diallinas G."/>
            <person name="Emri T."/>
            <person name="Fekete E."/>
            <person name="Flipphi M."/>
            <person name="Freyberg S."/>
            <person name="Gallo A."/>
            <person name="Gournas C."/>
            <person name="Habgood R."/>
            <person name="Hainaut M."/>
            <person name="Harispe M.L."/>
            <person name="Henrissat B."/>
            <person name="Hilden K.S."/>
            <person name="Hope R."/>
            <person name="Hossain A."/>
            <person name="Karabika E."/>
            <person name="Karaffa L."/>
            <person name="Karanyi Z."/>
            <person name="Krasevec N."/>
            <person name="Kuo A."/>
            <person name="Kusch H."/>
            <person name="LaButti K."/>
            <person name="Lagendijk E.L."/>
            <person name="Lapidus A."/>
            <person name="Levasseur A."/>
            <person name="Lindquist E."/>
            <person name="Lipzen A."/>
            <person name="Logrieco A.F."/>
            <person name="MacCabe A."/>
            <person name="Maekelae M.R."/>
            <person name="Malavazi I."/>
            <person name="Melin P."/>
            <person name="Meyer V."/>
            <person name="Mielnichuk N."/>
            <person name="Miskei M."/>
            <person name="Molnar A.P."/>
            <person name="Mule G."/>
            <person name="Ngan C.Y."/>
            <person name="Orejas M."/>
            <person name="Orosz E."/>
            <person name="Ouedraogo J.P."/>
            <person name="Overkamp K.M."/>
            <person name="Park H.-S."/>
            <person name="Perrone G."/>
            <person name="Piumi F."/>
            <person name="Punt P.J."/>
            <person name="Ram A.F."/>
            <person name="Ramon A."/>
            <person name="Rauscher S."/>
            <person name="Record E."/>
            <person name="Riano-Pachon D.M."/>
            <person name="Robert V."/>
            <person name="Roehrig J."/>
            <person name="Ruller R."/>
            <person name="Salamov A."/>
            <person name="Salih N.S."/>
            <person name="Samson R.A."/>
            <person name="Sandor E."/>
            <person name="Sanguinetti M."/>
            <person name="Schuetze T."/>
            <person name="Sepcic K."/>
            <person name="Shelest E."/>
            <person name="Sherlock G."/>
            <person name="Sophianopoulou V."/>
            <person name="Squina F.M."/>
            <person name="Sun H."/>
            <person name="Susca A."/>
            <person name="Todd R.B."/>
            <person name="Tsang A."/>
            <person name="Unkles S.E."/>
            <person name="van de Wiele N."/>
            <person name="van Rossen-Uffink D."/>
            <person name="Oliveira J.V."/>
            <person name="Vesth T.C."/>
            <person name="Visser J."/>
            <person name="Yu J.-H."/>
            <person name="Zhou M."/>
            <person name="Andersen M.R."/>
            <person name="Archer D.B."/>
            <person name="Baker S.E."/>
            <person name="Benoit I."/>
            <person name="Brakhage A.A."/>
            <person name="Braus G.H."/>
            <person name="Fischer R."/>
            <person name="Frisvad J.C."/>
            <person name="Goldman G.H."/>
            <person name="Houbraken J."/>
            <person name="Oakley B."/>
            <person name="Pocsi I."/>
            <person name="Scazzocchio C."/>
            <person name="Seiboth B."/>
            <person name="vanKuyk P.A."/>
            <person name="Wortman J."/>
            <person name="Dyer P.S."/>
            <person name="Grigoriev I.V."/>
        </authorList>
    </citation>
    <scope>NUCLEOTIDE SEQUENCE [LARGE SCALE GENOMIC DNA]</scope>
    <source>
        <strain evidence="3">CBS 506.65</strain>
    </source>
</reference>
<dbReference type="GO" id="GO:0006284">
    <property type="term" value="P:base-excision repair"/>
    <property type="evidence" value="ECO:0007669"/>
    <property type="project" value="EnsemblFungi"/>
</dbReference>
<dbReference type="SUPFAM" id="SSF56784">
    <property type="entry name" value="HAD-like"/>
    <property type="match status" value="1"/>
</dbReference>
<dbReference type="InterPro" id="IPR036412">
    <property type="entry name" value="HAD-like_sf"/>
</dbReference>
<gene>
    <name evidence="2" type="ORF">ASPZODRAFT_130948</name>
</gene>
<feature type="region of interest" description="Disordered" evidence="1">
    <location>
        <begin position="1"/>
        <end position="27"/>
    </location>
</feature>
<dbReference type="PANTHER" id="PTHR12083:SF9">
    <property type="entry name" value="BIFUNCTIONAL POLYNUCLEOTIDE PHOSPHATASE_KINASE"/>
    <property type="match status" value="1"/>
</dbReference>
<dbReference type="STRING" id="1073090.A0A1L9SJU5"/>
<dbReference type="InterPro" id="IPR027417">
    <property type="entry name" value="P-loop_NTPase"/>
</dbReference>
<dbReference type="GeneID" id="34609099"/>
<evidence type="ECO:0000313" key="3">
    <source>
        <dbReference type="Proteomes" id="UP000184188"/>
    </source>
</evidence>
<dbReference type="GO" id="GO:0005634">
    <property type="term" value="C:nucleus"/>
    <property type="evidence" value="ECO:0007669"/>
    <property type="project" value="EnsemblFungi"/>
</dbReference>
<dbReference type="NCBIfam" id="TIGR01662">
    <property type="entry name" value="HAD-SF-IIIA"/>
    <property type="match status" value="1"/>
</dbReference>
<dbReference type="Gene3D" id="3.40.50.1000">
    <property type="entry name" value="HAD superfamily/HAD-like"/>
    <property type="match status" value="1"/>
</dbReference>
<evidence type="ECO:0000313" key="2">
    <source>
        <dbReference type="EMBL" id="OJJ47468.1"/>
    </source>
</evidence>
<dbReference type="NCBIfam" id="TIGR01664">
    <property type="entry name" value="DNA-3'-Pase"/>
    <property type="match status" value="1"/>
</dbReference>
<sequence length="450" mass="50285">MAGANGLKRARSPARSISPPPTKRAIKSTVTEKTVAAFFTPVSQKQEVQKKVSWRLVDNSLIIGKYADPDKEARQPSSTDAKRKVAAFDLDSTLIKTASGNTFPKGPNDWKWWHATVPGKIKELNSEGYQIVVISNQGAIKLQKDNKPGKGESKSLGNFKEKVNAVLRSLDTPLSVYAAVQKDGYRKPRMGMWREFQEDYDLDVAGVDLPNSVFVGDAAGRPGDHSCSDRDFAENIGIPFKTPEEFFLNAAPEPYTRTFEPLLYLPSDTVEPPPTPFSKEHPQELVIFCGSPGAGKSTFYWNHLQSLGYERVNQDALKSRDKCLKVAREHLTSGRSVAVDNTNPESATRKLWIDLARTLDIPIRCIYFTAPTTVCQHNNAVRAANPDLNPESRDLVPTIAFTGFSSKLQEPTVEEGFHDVYRVDFRFQGSEATREIWRQHWIGFKPVKTK</sequence>
<dbReference type="OrthoDB" id="19045at2759"/>
<dbReference type="Proteomes" id="UP000184188">
    <property type="component" value="Unassembled WGS sequence"/>
</dbReference>
<dbReference type="InterPro" id="IPR023214">
    <property type="entry name" value="HAD_sf"/>
</dbReference>
<protein>
    <recommendedName>
        <fullName evidence="4">Polynucleotide kinase 3'-phosphatase</fullName>
    </recommendedName>
</protein>
<dbReference type="AlphaFoldDB" id="A0A1L9SJU5"/>
<evidence type="ECO:0008006" key="4">
    <source>
        <dbReference type="Google" id="ProtNLM"/>
    </source>
</evidence>
<dbReference type="InterPro" id="IPR006549">
    <property type="entry name" value="HAD-SF_hydro_IIIA"/>
</dbReference>
<dbReference type="InterPro" id="IPR013954">
    <property type="entry name" value="PNK3P"/>
</dbReference>
<dbReference type="GO" id="GO:0046404">
    <property type="term" value="F:ATP-dependent polydeoxyribonucleotide 5'-hydroxyl-kinase activity"/>
    <property type="evidence" value="ECO:0007669"/>
    <property type="project" value="EnsemblFungi"/>
</dbReference>
<dbReference type="PANTHER" id="PTHR12083">
    <property type="entry name" value="BIFUNCTIONAL POLYNUCLEOTIDE PHOSPHATASE/KINASE"/>
    <property type="match status" value="1"/>
</dbReference>
<dbReference type="GO" id="GO:0003690">
    <property type="term" value="F:double-stranded DNA binding"/>
    <property type="evidence" value="ECO:0007669"/>
    <property type="project" value="TreeGrafter"/>
</dbReference>
<dbReference type="GO" id="GO:0000012">
    <property type="term" value="P:single strand break repair"/>
    <property type="evidence" value="ECO:0007669"/>
    <property type="project" value="EnsemblFungi"/>
</dbReference>
<dbReference type="Gene3D" id="3.40.50.300">
    <property type="entry name" value="P-loop containing nucleotide triphosphate hydrolases"/>
    <property type="match status" value="1"/>
</dbReference>
<name>A0A1L9SJU5_9EURO</name>
<dbReference type="GO" id="GO:0046403">
    <property type="term" value="F:polynucleotide 3'-phosphatase activity"/>
    <property type="evidence" value="ECO:0007669"/>
    <property type="project" value="EnsemblFungi"/>
</dbReference>
<dbReference type="EMBL" id="KV878340">
    <property type="protein sequence ID" value="OJJ47468.1"/>
    <property type="molecule type" value="Genomic_DNA"/>
</dbReference>
<dbReference type="Pfam" id="PF08645">
    <property type="entry name" value="PNK3P"/>
    <property type="match status" value="1"/>
</dbReference>
<proteinExistence type="predicted"/>
<dbReference type="VEuPathDB" id="FungiDB:ASPZODRAFT_130948"/>
<dbReference type="FunFam" id="3.40.50.1000:FF:000078">
    <property type="entry name" value="Bifunctional polynucleotide phosphatase/kinase"/>
    <property type="match status" value="1"/>
</dbReference>
<organism evidence="2 3">
    <name type="scientific">Penicilliopsis zonata CBS 506.65</name>
    <dbReference type="NCBI Taxonomy" id="1073090"/>
    <lineage>
        <taxon>Eukaryota</taxon>
        <taxon>Fungi</taxon>
        <taxon>Dikarya</taxon>
        <taxon>Ascomycota</taxon>
        <taxon>Pezizomycotina</taxon>
        <taxon>Eurotiomycetes</taxon>
        <taxon>Eurotiomycetidae</taxon>
        <taxon>Eurotiales</taxon>
        <taxon>Aspergillaceae</taxon>
        <taxon>Penicilliopsis</taxon>
    </lineage>
</organism>